<dbReference type="Proteomes" id="UP000323866">
    <property type="component" value="Unassembled WGS sequence"/>
</dbReference>
<evidence type="ECO:0000313" key="5">
    <source>
        <dbReference type="Proteomes" id="UP000323866"/>
    </source>
</evidence>
<evidence type="ECO:0000256" key="1">
    <source>
        <dbReference type="SAM" id="MobiDB-lite"/>
    </source>
</evidence>
<feature type="chain" id="PRO_5024301906" description="Quinol oxidase subunit 4" evidence="2">
    <location>
        <begin position="21"/>
        <end position="94"/>
    </location>
</feature>
<reference evidence="3 5" key="2">
    <citation type="submission" date="2019-09" db="EMBL/GenBank/DDBJ databases">
        <title>A bacterium isolated from glacier soil.</title>
        <authorList>
            <person name="Liu Q."/>
        </authorList>
    </citation>
    <scope>NUCLEOTIDE SEQUENCE [LARGE SCALE GENOMIC DNA]</scope>
    <source>
        <strain evidence="3 5">MDT1-10-3</strain>
    </source>
</reference>
<feature type="signal peptide" evidence="2">
    <location>
        <begin position="1"/>
        <end position="20"/>
    </location>
</feature>
<evidence type="ECO:0008006" key="7">
    <source>
        <dbReference type="Google" id="ProtNLM"/>
    </source>
</evidence>
<evidence type="ECO:0000256" key="2">
    <source>
        <dbReference type="SAM" id="SignalP"/>
    </source>
</evidence>
<accession>A0A5M8Q5C2</accession>
<feature type="region of interest" description="Disordered" evidence="1">
    <location>
        <begin position="74"/>
        <end position="94"/>
    </location>
</feature>
<feature type="compositionally biased region" description="Basic residues" evidence="1">
    <location>
        <begin position="74"/>
        <end position="85"/>
    </location>
</feature>
<comment type="caution">
    <text evidence="3">The sequence shown here is derived from an EMBL/GenBank/DDBJ whole genome shotgun (WGS) entry which is preliminary data.</text>
</comment>
<dbReference type="RefSeq" id="WP_149100113.1">
    <property type="nucleotide sequence ID" value="NZ_BMMG01000007.1"/>
</dbReference>
<reference evidence="4 6" key="3">
    <citation type="submission" date="2024-08" db="EMBL/GenBank/DDBJ databases">
        <authorList>
            <person name="Wei W."/>
        </authorList>
    </citation>
    <scope>NUCLEOTIDE SEQUENCE [LARGE SCALE GENOMIC DNA]</scope>
    <source>
        <strain evidence="4 6">XU2</strain>
    </source>
</reference>
<dbReference type="Proteomes" id="UP001570846">
    <property type="component" value="Unassembled WGS sequence"/>
</dbReference>
<evidence type="ECO:0000313" key="3">
    <source>
        <dbReference type="EMBL" id="KAA6431085.1"/>
    </source>
</evidence>
<evidence type="ECO:0000313" key="6">
    <source>
        <dbReference type="Proteomes" id="UP001570846"/>
    </source>
</evidence>
<gene>
    <name evidence="4" type="ORF">ACD591_13750</name>
    <name evidence="3" type="ORF">FOE74_18475</name>
</gene>
<dbReference type="OrthoDB" id="894300at2"/>
<protein>
    <recommendedName>
        <fullName evidence="7">Quinol oxidase subunit 4</fullName>
    </recommendedName>
</protein>
<evidence type="ECO:0000313" key="4">
    <source>
        <dbReference type="EMBL" id="MFA1772360.1"/>
    </source>
</evidence>
<keyword evidence="2" id="KW-0732">Signal</keyword>
<reference evidence="3 5" key="1">
    <citation type="submission" date="2019-07" db="EMBL/GenBank/DDBJ databases">
        <authorList>
            <person name="Qu J.-H."/>
        </authorList>
    </citation>
    <scope>NUCLEOTIDE SEQUENCE [LARGE SCALE GENOMIC DNA]</scope>
    <source>
        <strain evidence="3 5">MDT1-10-3</strain>
    </source>
</reference>
<dbReference type="PROSITE" id="PS51257">
    <property type="entry name" value="PROKAR_LIPOPROTEIN"/>
    <property type="match status" value="1"/>
</dbReference>
<name>A0A5M8Q5C2_9BACT</name>
<dbReference type="EMBL" id="JBGOGF010000007">
    <property type="protein sequence ID" value="MFA1772360.1"/>
    <property type="molecule type" value="Genomic_DNA"/>
</dbReference>
<dbReference type="AlphaFoldDB" id="A0A5M8Q5C2"/>
<dbReference type="EMBL" id="VKKZ01000024">
    <property type="protein sequence ID" value="KAA6431085.1"/>
    <property type="molecule type" value="Genomic_DNA"/>
</dbReference>
<sequence length="94" mass="10431">MKKARVVAGLVLLCMGLALGGCNSNRIACPDVSGKKKFSFFKKKEITQEDQANEGRDYGGRDMEYDKQGLLKKKKTRIPTPKRKKSVLEKVGLG</sequence>
<keyword evidence="6" id="KW-1185">Reference proteome</keyword>
<proteinExistence type="predicted"/>
<organism evidence="3 5">
    <name type="scientific">Rufibacter glacialis</name>
    <dbReference type="NCBI Taxonomy" id="1259555"/>
    <lineage>
        <taxon>Bacteria</taxon>
        <taxon>Pseudomonadati</taxon>
        <taxon>Bacteroidota</taxon>
        <taxon>Cytophagia</taxon>
        <taxon>Cytophagales</taxon>
        <taxon>Hymenobacteraceae</taxon>
        <taxon>Rufibacter</taxon>
    </lineage>
</organism>